<sequence length="115" mass="12270">MKDTLKKSAVVAAAAATTAVCLPAGSAHALSRVLCDSLDYLMIGDCNSTRALCFADAGTQQVNIYAVNDISSGDNKVTVKYQAVQNGPIAQFTPEKWEWADAEKPLHGITGIRIW</sequence>
<keyword evidence="1" id="KW-0732">Signal</keyword>
<evidence type="ECO:0000313" key="3">
    <source>
        <dbReference type="EMBL" id="GAA2389480.1"/>
    </source>
</evidence>
<dbReference type="EMBL" id="BAAATJ010000003">
    <property type="protein sequence ID" value="GAA2389480.1"/>
    <property type="molecule type" value="Genomic_DNA"/>
</dbReference>
<dbReference type="InterPro" id="IPR015161">
    <property type="entry name" value="Sklp_toxin_b/g_crystallin"/>
</dbReference>
<dbReference type="InterPro" id="IPR015791">
    <property type="entry name" value="Antimic/Inh_G_crystallin-like"/>
</dbReference>
<dbReference type="RefSeq" id="WP_344629731.1">
    <property type="nucleotide sequence ID" value="NZ_BAAATJ010000003.1"/>
</dbReference>
<feature type="signal peptide" evidence="1">
    <location>
        <begin position="1"/>
        <end position="29"/>
    </location>
</feature>
<name>A0ABN3HWV6_9ACTN</name>
<evidence type="ECO:0000256" key="1">
    <source>
        <dbReference type="SAM" id="SignalP"/>
    </source>
</evidence>
<dbReference type="InterPro" id="IPR011024">
    <property type="entry name" value="G_crystallin-like"/>
</dbReference>
<dbReference type="Gene3D" id="2.60.20.30">
    <property type="match status" value="1"/>
</dbReference>
<protein>
    <recommendedName>
        <fullName evidence="2">Streptomyces killer toxin-like beta/gamma crystallin domain-containing protein</fullName>
    </recommendedName>
</protein>
<feature type="chain" id="PRO_5045156594" description="Streptomyces killer toxin-like beta/gamma crystallin domain-containing protein" evidence="1">
    <location>
        <begin position="30"/>
        <end position="115"/>
    </location>
</feature>
<dbReference type="SUPFAM" id="SSF49695">
    <property type="entry name" value="gamma-Crystallin-like"/>
    <property type="match status" value="1"/>
</dbReference>
<evidence type="ECO:0000259" key="2">
    <source>
        <dbReference type="Pfam" id="PF09076"/>
    </source>
</evidence>
<evidence type="ECO:0000313" key="4">
    <source>
        <dbReference type="Proteomes" id="UP001500058"/>
    </source>
</evidence>
<reference evidence="3 4" key="1">
    <citation type="journal article" date="2019" name="Int. J. Syst. Evol. Microbiol.">
        <title>The Global Catalogue of Microorganisms (GCM) 10K type strain sequencing project: providing services to taxonomists for standard genome sequencing and annotation.</title>
        <authorList>
            <consortium name="The Broad Institute Genomics Platform"/>
            <consortium name="The Broad Institute Genome Sequencing Center for Infectious Disease"/>
            <person name="Wu L."/>
            <person name="Ma J."/>
        </authorList>
    </citation>
    <scope>NUCLEOTIDE SEQUENCE [LARGE SCALE GENOMIC DNA]</scope>
    <source>
        <strain evidence="3 4">JCM 6921</strain>
    </source>
</reference>
<gene>
    <name evidence="3" type="ORF">GCM10010420_11440</name>
</gene>
<feature type="domain" description="Streptomyces killer toxin-like beta/gamma crystallin" evidence="2">
    <location>
        <begin position="47"/>
        <end position="85"/>
    </location>
</feature>
<organism evidence="3 4">
    <name type="scientific">Streptomyces glaucosporus</name>
    <dbReference type="NCBI Taxonomy" id="284044"/>
    <lineage>
        <taxon>Bacteria</taxon>
        <taxon>Bacillati</taxon>
        <taxon>Actinomycetota</taxon>
        <taxon>Actinomycetes</taxon>
        <taxon>Kitasatosporales</taxon>
        <taxon>Streptomycetaceae</taxon>
        <taxon>Streptomyces</taxon>
    </lineage>
</organism>
<accession>A0ABN3HWV6</accession>
<keyword evidence="4" id="KW-1185">Reference proteome</keyword>
<dbReference type="Proteomes" id="UP001500058">
    <property type="component" value="Unassembled WGS sequence"/>
</dbReference>
<comment type="caution">
    <text evidence="3">The sequence shown here is derived from an EMBL/GenBank/DDBJ whole genome shotgun (WGS) entry which is preliminary data.</text>
</comment>
<proteinExistence type="predicted"/>
<dbReference type="Pfam" id="PF09076">
    <property type="entry name" value="Crystall_2"/>
    <property type="match status" value="1"/>
</dbReference>